<gene>
    <name evidence="1" type="ORF">F5984_07415</name>
</gene>
<name>A0A7J5U3N8_9BACT</name>
<protein>
    <submittedName>
        <fullName evidence="1">Uncharacterized protein</fullName>
    </submittedName>
</protein>
<comment type="caution">
    <text evidence="1">The sequence shown here is derived from an EMBL/GenBank/DDBJ whole genome shotgun (WGS) entry which is preliminary data.</text>
</comment>
<reference evidence="1 2" key="1">
    <citation type="submission" date="2019-10" db="EMBL/GenBank/DDBJ databases">
        <title>Rudanella paleaurantiibacter sp. nov., isolated from sludge.</title>
        <authorList>
            <person name="Xu S.Q."/>
        </authorList>
    </citation>
    <scope>NUCLEOTIDE SEQUENCE [LARGE SCALE GENOMIC DNA]</scope>
    <source>
        <strain evidence="1 2">HX-22-17</strain>
    </source>
</reference>
<accession>A0A7J5U3N8</accession>
<dbReference type="EMBL" id="WELI01000002">
    <property type="protein sequence ID" value="KAB7732311.1"/>
    <property type="molecule type" value="Genomic_DNA"/>
</dbReference>
<evidence type="ECO:0000313" key="2">
    <source>
        <dbReference type="Proteomes" id="UP000488299"/>
    </source>
</evidence>
<evidence type="ECO:0000313" key="1">
    <source>
        <dbReference type="EMBL" id="KAB7732311.1"/>
    </source>
</evidence>
<organism evidence="1 2">
    <name type="scientific">Rudanella paleaurantiibacter</name>
    <dbReference type="NCBI Taxonomy" id="2614655"/>
    <lineage>
        <taxon>Bacteria</taxon>
        <taxon>Pseudomonadati</taxon>
        <taxon>Bacteroidota</taxon>
        <taxon>Cytophagia</taxon>
        <taxon>Cytophagales</taxon>
        <taxon>Cytophagaceae</taxon>
        <taxon>Rudanella</taxon>
    </lineage>
</organism>
<dbReference type="AlphaFoldDB" id="A0A7J5U3N8"/>
<dbReference type="Proteomes" id="UP000488299">
    <property type="component" value="Unassembled WGS sequence"/>
</dbReference>
<proteinExistence type="predicted"/>
<keyword evidence="2" id="KW-1185">Reference proteome</keyword>
<sequence>MNTAQRCICLAYKRYHGCTTAQPFGLCYRSLPSAWWCKPSRYHLL</sequence>